<reference evidence="2" key="1">
    <citation type="submission" date="2023-06" db="EMBL/GenBank/DDBJ databases">
        <authorList>
            <person name="Kurt Z."/>
        </authorList>
    </citation>
    <scope>NUCLEOTIDE SEQUENCE</scope>
</reference>
<dbReference type="Proteomes" id="UP001642409">
    <property type="component" value="Unassembled WGS sequence"/>
</dbReference>
<comment type="caution">
    <text evidence="2">The sequence shown here is derived from an EMBL/GenBank/DDBJ whole genome shotgun (WGS) entry which is preliminary data.</text>
</comment>
<reference evidence="3 4" key="2">
    <citation type="submission" date="2024-07" db="EMBL/GenBank/DDBJ databases">
        <authorList>
            <person name="Akdeniz Z."/>
        </authorList>
    </citation>
    <scope>NUCLEOTIDE SEQUENCE [LARGE SCALE GENOMIC DNA]</scope>
</reference>
<feature type="compositionally biased region" description="Polar residues" evidence="1">
    <location>
        <begin position="8"/>
        <end position="26"/>
    </location>
</feature>
<gene>
    <name evidence="2" type="ORF">HINF_LOCUS15517</name>
    <name evidence="3" type="ORF">HINF_LOCUS3327</name>
</gene>
<evidence type="ECO:0000256" key="1">
    <source>
        <dbReference type="SAM" id="MobiDB-lite"/>
    </source>
</evidence>
<sequence length="176" mass="19512">MNRGFQPLNDQPATGFGNAQQNTMQQPAMGFGAAQTTNGAAAPTGFGAKPQAPSFNTLAATQPQATKPASNKSKYDNEFMKFVNEQIKQLEASIQQSQSTKTYVVKCRNSCEQELEIARNLVQSTCCTSQLEQNQTELNKLKLRMKYYAKQEYKDLKGLEMKVARLAGGKFEVRVE</sequence>
<organism evidence="2">
    <name type="scientific">Hexamita inflata</name>
    <dbReference type="NCBI Taxonomy" id="28002"/>
    <lineage>
        <taxon>Eukaryota</taxon>
        <taxon>Metamonada</taxon>
        <taxon>Diplomonadida</taxon>
        <taxon>Hexamitidae</taxon>
        <taxon>Hexamitinae</taxon>
        <taxon>Hexamita</taxon>
    </lineage>
</organism>
<accession>A0AA86NZX9</accession>
<proteinExistence type="predicted"/>
<evidence type="ECO:0000313" key="3">
    <source>
        <dbReference type="EMBL" id="CAL5975428.1"/>
    </source>
</evidence>
<evidence type="ECO:0000313" key="2">
    <source>
        <dbReference type="EMBL" id="CAI9927872.1"/>
    </source>
</evidence>
<protein>
    <submittedName>
        <fullName evidence="3">Hypothetical_protein</fullName>
    </submittedName>
</protein>
<dbReference type="EMBL" id="CATOUU010000386">
    <property type="protein sequence ID" value="CAI9927872.1"/>
    <property type="molecule type" value="Genomic_DNA"/>
</dbReference>
<dbReference type="AlphaFoldDB" id="A0AA86NZX9"/>
<evidence type="ECO:0000313" key="4">
    <source>
        <dbReference type="Proteomes" id="UP001642409"/>
    </source>
</evidence>
<feature type="region of interest" description="Disordered" evidence="1">
    <location>
        <begin position="1"/>
        <end position="54"/>
    </location>
</feature>
<keyword evidence="4" id="KW-1185">Reference proteome</keyword>
<dbReference type="EMBL" id="CAXDID020000006">
    <property type="protein sequence ID" value="CAL5975428.1"/>
    <property type="molecule type" value="Genomic_DNA"/>
</dbReference>
<name>A0AA86NZX9_9EUKA</name>